<proteinExistence type="predicted"/>
<protein>
    <submittedName>
        <fullName evidence="1">Uncharacterized protein</fullName>
    </submittedName>
</protein>
<dbReference type="Proteomes" id="UP001279734">
    <property type="component" value="Unassembled WGS sequence"/>
</dbReference>
<accession>A0AAD3T563</accession>
<dbReference type="EMBL" id="BSYO01000025">
    <property type="protein sequence ID" value="GMH22942.1"/>
    <property type="molecule type" value="Genomic_DNA"/>
</dbReference>
<organism evidence="1 2">
    <name type="scientific">Nepenthes gracilis</name>
    <name type="common">Slender pitcher plant</name>
    <dbReference type="NCBI Taxonomy" id="150966"/>
    <lineage>
        <taxon>Eukaryota</taxon>
        <taxon>Viridiplantae</taxon>
        <taxon>Streptophyta</taxon>
        <taxon>Embryophyta</taxon>
        <taxon>Tracheophyta</taxon>
        <taxon>Spermatophyta</taxon>
        <taxon>Magnoliopsida</taxon>
        <taxon>eudicotyledons</taxon>
        <taxon>Gunneridae</taxon>
        <taxon>Pentapetalae</taxon>
        <taxon>Caryophyllales</taxon>
        <taxon>Nepenthaceae</taxon>
        <taxon>Nepenthes</taxon>
    </lineage>
</organism>
<gene>
    <name evidence="1" type="ORF">Nepgr_024785</name>
</gene>
<dbReference type="AlphaFoldDB" id="A0AAD3T563"/>
<evidence type="ECO:0000313" key="2">
    <source>
        <dbReference type="Proteomes" id="UP001279734"/>
    </source>
</evidence>
<name>A0AAD3T563_NEPGR</name>
<reference evidence="1" key="1">
    <citation type="submission" date="2023-05" db="EMBL/GenBank/DDBJ databases">
        <title>Nepenthes gracilis genome sequencing.</title>
        <authorList>
            <person name="Fukushima K."/>
        </authorList>
    </citation>
    <scope>NUCLEOTIDE SEQUENCE</scope>
    <source>
        <strain evidence="1">SING2019-196</strain>
    </source>
</reference>
<evidence type="ECO:0000313" key="1">
    <source>
        <dbReference type="EMBL" id="GMH22942.1"/>
    </source>
</evidence>
<keyword evidence="2" id="KW-1185">Reference proteome</keyword>
<comment type="caution">
    <text evidence="1">The sequence shown here is derived from an EMBL/GenBank/DDBJ whole genome shotgun (WGS) entry which is preliminary data.</text>
</comment>
<sequence>MDVQTMEMAVMLNVIINYVRSLQNQIELSAASFFCDFNSSEAEAVETLQRTNPTDISEIKRMMRMGYEGLPHLHSTWPS</sequence>